<protein>
    <recommendedName>
        <fullName evidence="4">SET domain-containing protein</fullName>
    </recommendedName>
</protein>
<gene>
    <name evidence="2" type="ORF">METBISCDRAFT_25366</name>
</gene>
<dbReference type="Proteomes" id="UP000268321">
    <property type="component" value="Unassembled WGS sequence"/>
</dbReference>
<dbReference type="SUPFAM" id="SSF82199">
    <property type="entry name" value="SET domain"/>
    <property type="match status" value="2"/>
</dbReference>
<evidence type="ECO:0000313" key="2">
    <source>
        <dbReference type="EMBL" id="RKP32795.1"/>
    </source>
</evidence>
<reference evidence="3" key="1">
    <citation type="journal article" date="2018" name="Nat. Microbiol.">
        <title>Leveraging single-cell genomics to expand the fungal tree of life.</title>
        <authorList>
            <person name="Ahrendt S.R."/>
            <person name="Quandt C.A."/>
            <person name="Ciobanu D."/>
            <person name="Clum A."/>
            <person name="Salamov A."/>
            <person name="Andreopoulos B."/>
            <person name="Cheng J.F."/>
            <person name="Woyke T."/>
            <person name="Pelin A."/>
            <person name="Henrissat B."/>
            <person name="Reynolds N.K."/>
            <person name="Benny G.L."/>
            <person name="Smith M.E."/>
            <person name="James T.Y."/>
            <person name="Grigoriev I.V."/>
        </authorList>
    </citation>
    <scope>NUCLEOTIDE SEQUENCE [LARGE SCALE GENOMIC DNA]</scope>
    <source>
        <strain evidence="3">Baker2002</strain>
    </source>
</reference>
<dbReference type="GO" id="GO:0005634">
    <property type="term" value="C:nucleus"/>
    <property type="evidence" value="ECO:0007669"/>
    <property type="project" value="TreeGrafter"/>
</dbReference>
<evidence type="ECO:0008006" key="4">
    <source>
        <dbReference type="Google" id="ProtNLM"/>
    </source>
</evidence>
<dbReference type="OrthoDB" id="441812at2759"/>
<dbReference type="GO" id="GO:0016279">
    <property type="term" value="F:protein-lysine N-methyltransferase activity"/>
    <property type="evidence" value="ECO:0007669"/>
    <property type="project" value="TreeGrafter"/>
</dbReference>
<organism evidence="2 3">
    <name type="scientific">Metschnikowia bicuspidata</name>
    <dbReference type="NCBI Taxonomy" id="27322"/>
    <lineage>
        <taxon>Eukaryota</taxon>
        <taxon>Fungi</taxon>
        <taxon>Dikarya</taxon>
        <taxon>Ascomycota</taxon>
        <taxon>Saccharomycotina</taxon>
        <taxon>Pichiomycetes</taxon>
        <taxon>Metschnikowiaceae</taxon>
        <taxon>Metschnikowia</taxon>
    </lineage>
</organism>
<accession>A0A4P9ZID5</accession>
<dbReference type="Gene3D" id="3.90.1410.10">
    <property type="entry name" value="set domain protein methyltransferase, domain 1"/>
    <property type="match status" value="1"/>
</dbReference>
<keyword evidence="3" id="KW-1185">Reference proteome</keyword>
<dbReference type="PANTHER" id="PTHR13271:SF34">
    <property type="entry name" value="N-LYSINE METHYLTRANSFERASE SETD6"/>
    <property type="match status" value="1"/>
</dbReference>
<dbReference type="PANTHER" id="PTHR13271">
    <property type="entry name" value="UNCHARACTERIZED PUTATIVE METHYLTRANSFERASE"/>
    <property type="match status" value="1"/>
</dbReference>
<dbReference type="AlphaFoldDB" id="A0A4P9ZID5"/>
<feature type="region of interest" description="Disordered" evidence="1">
    <location>
        <begin position="486"/>
        <end position="514"/>
    </location>
</feature>
<dbReference type="EMBL" id="ML004429">
    <property type="protein sequence ID" value="RKP32795.1"/>
    <property type="molecule type" value="Genomic_DNA"/>
</dbReference>
<feature type="region of interest" description="Disordered" evidence="1">
    <location>
        <begin position="264"/>
        <end position="322"/>
    </location>
</feature>
<proteinExistence type="predicted"/>
<evidence type="ECO:0000256" key="1">
    <source>
        <dbReference type="SAM" id="MobiDB-lite"/>
    </source>
</evidence>
<evidence type="ECO:0000313" key="3">
    <source>
        <dbReference type="Proteomes" id="UP000268321"/>
    </source>
</evidence>
<feature type="compositionally biased region" description="Acidic residues" evidence="1">
    <location>
        <begin position="264"/>
        <end position="282"/>
    </location>
</feature>
<dbReference type="InterPro" id="IPR046341">
    <property type="entry name" value="SET_dom_sf"/>
</dbReference>
<dbReference type="InterPro" id="IPR050600">
    <property type="entry name" value="SETD3_SETD6_MTase"/>
</dbReference>
<feature type="compositionally biased region" description="Acidic residues" evidence="1">
    <location>
        <begin position="497"/>
        <end position="514"/>
    </location>
</feature>
<dbReference type="CDD" id="cd10527">
    <property type="entry name" value="SET_LSMT"/>
    <property type="match status" value="1"/>
</dbReference>
<sequence>MSSTLPNKVANVLQWLNENAFWNSELLDVRESQFGGVGVFWTLGPEADTGHDSLLLRIPKLAVLSPKNSFLYPLLVDYELINLEVDFTTGMESLVLTYIYEKSLQERSPWHLYFESFSDSGVVPICLWSDGEKKLLFNSECDLLGMLDASELANFYLESVKFAKEMEKFVPVPEILKSLLGEDSEKSQATLLKFGQCVQSVISRAFTVDKYHGLSLVPGADLFNHLLPVLEDNVIKPRENVHFVCDHDEDLCEECGEIGCSHLEDEDESEENGENEDNDPDSDAGAGNGIDLDTENGDLNELGSEGGSVLGSGEKEVGEGQGEGEMDLCEELTVAMVDEMENEDGETDRDDEEISTLSLNENEELSLGKIADPAQAELAEELLDGSKCCDIVLTRSASAEYNYELFNTYGNNLSNAYLMQRYGFVCPDNPNLTCNLSITMFAYLKKERGNSVKKKQLREKLDWYEEIGFDLVSEACAEMFSKAHQHHSHENSRGDEGCENGSEDGCGDDCEEDDEDQLDLADTWQLSPRIGSDAKPTLQTVALIQLLTMPYKAFLSTFLNIHSERKLTKRVHKYLVLHDLTVDGKKVLKTWVIERLRRYKDTKEVKSARAAVICLMIQEEKKLLLKALSMLPKSI</sequence>
<name>A0A4P9ZID5_9ASCO</name>